<dbReference type="CDD" id="cd21037">
    <property type="entry name" value="MLKL_NTD"/>
    <property type="match status" value="1"/>
</dbReference>
<evidence type="ECO:0000313" key="3">
    <source>
        <dbReference type="Proteomes" id="UP001218218"/>
    </source>
</evidence>
<organism evidence="2 3">
    <name type="scientific">Mycena albidolilacea</name>
    <dbReference type="NCBI Taxonomy" id="1033008"/>
    <lineage>
        <taxon>Eukaryota</taxon>
        <taxon>Fungi</taxon>
        <taxon>Dikarya</taxon>
        <taxon>Basidiomycota</taxon>
        <taxon>Agaricomycotina</taxon>
        <taxon>Agaricomycetes</taxon>
        <taxon>Agaricomycetidae</taxon>
        <taxon>Agaricales</taxon>
        <taxon>Marasmiineae</taxon>
        <taxon>Mycenaceae</taxon>
        <taxon>Mycena</taxon>
    </lineage>
</organism>
<dbReference type="InterPro" id="IPR036537">
    <property type="entry name" value="Adaptor_Cbl_N_dom_sf"/>
</dbReference>
<dbReference type="InterPro" id="IPR027417">
    <property type="entry name" value="P-loop_NTPase"/>
</dbReference>
<dbReference type="InterPro" id="IPR019734">
    <property type="entry name" value="TPR_rpt"/>
</dbReference>
<dbReference type="EMBL" id="JARIHO010000094">
    <property type="protein sequence ID" value="KAJ7306197.1"/>
    <property type="molecule type" value="Genomic_DNA"/>
</dbReference>
<dbReference type="SMART" id="SM00028">
    <property type="entry name" value="TPR"/>
    <property type="match status" value="4"/>
</dbReference>
<accession>A0AAD6Z4H0</accession>
<proteinExistence type="predicted"/>
<dbReference type="SUPFAM" id="SSF52540">
    <property type="entry name" value="P-loop containing nucleoside triphosphate hydrolases"/>
    <property type="match status" value="1"/>
</dbReference>
<gene>
    <name evidence="2" type="ORF">DFH08DRAFT_1054722</name>
</gene>
<dbReference type="PRINTS" id="PR00364">
    <property type="entry name" value="DISEASERSIST"/>
</dbReference>
<dbReference type="InterPro" id="IPR011990">
    <property type="entry name" value="TPR-like_helical_dom_sf"/>
</dbReference>
<dbReference type="AlphaFoldDB" id="A0AAD6Z4H0"/>
<evidence type="ECO:0000313" key="2">
    <source>
        <dbReference type="EMBL" id="KAJ7306197.1"/>
    </source>
</evidence>
<name>A0AAD6Z4H0_9AGAR</name>
<reference evidence="2" key="1">
    <citation type="submission" date="2023-03" db="EMBL/GenBank/DDBJ databases">
        <title>Massive genome expansion in bonnet fungi (Mycena s.s.) driven by repeated elements and novel gene families across ecological guilds.</title>
        <authorList>
            <consortium name="Lawrence Berkeley National Laboratory"/>
            <person name="Harder C.B."/>
            <person name="Miyauchi S."/>
            <person name="Viragh M."/>
            <person name="Kuo A."/>
            <person name="Thoen E."/>
            <person name="Andreopoulos B."/>
            <person name="Lu D."/>
            <person name="Skrede I."/>
            <person name="Drula E."/>
            <person name="Henrissat B."/>
            <person name="Morin E."/>
            <person name="Kohler A."/>
            <person name="Barry K."/>
            <person name="LaButti K."/>
            <person name="Morin E."/>
            <person name="Salamov A."/>
            <person name="Lipzen A."/>
            <person name="Mereny Z."/>
            <person name="Hegedus B."/>
            <person name="Baldrian P."/>
            <person name="Stursova M."/>
            <person name="Weitz H."/>
            <person name="Taylor A."/>
            <person name="Grigoriev I.V."/>
            <person name="Nagy L.G."/>
            <person name="Martin F."/>
            <person name="Kauserud H."/>
        </authorList>
    </citation>
    <scope>NUCLEOTIDE SEQUENCE</scope>
    <source>
        <strain evidence="2">CBHHK002</strain>
    </source>
</reference>
<dbReference type="GO" id="GO:0007166">
    <property type="term" value="P:cell surface receptor signaling pathway"/>
    <property type="evidence" value="ECO:0007669"/>
    <property type="project" value="InterPro"/>
</dbReference>
<dbReference type="Proteomes" id="UP001218218">
    <property type="component" value="Unassembled WGS sequence"/>
</dbReference>
<dbReference type="Pfam" id="PF20703">
    <property type="entry name" value="nSTAND1"/>
    <property type="match status" value="1"/>
</dbReference>
<dbReference type="Gene3D" id="1.25.40.10">
    <property type="entry name" value="Tetratricopeptide repeat domain"/>
    <property type="match status" value="2"/>
</dbReference>
<dbReference type="InterPro" id="IPR049052">
    <property type="entry name" value="nSTAND1"/>
</dbReference>
<dbReference type="Gene3D" id="3.40.50.300">
    <property type="entry name" value="P-loop containing nucleotide triphosphate hydrolases"/>
    <property type="match status" value="1"/>
</dbReference>
<comment type="caution">
    <text evidence="2">The sequence shown here is derived from an EMBL/GenBank/DDBJ whole genome shotgun (WGS) entry which is preliminary data.</text>
</comment>
<dbReference type="Gene3D" id="1.20.930.20">
    <property type="entry name" value="Adaptor protein Cbl, N-terminal domain"/>
    <property type="match status" value="1"/>
</dbReference>
<dbReference type="PANTHER" id="PTHR47691">
    <property type="entry name" value="REGULATOR-RELATED"/>
    <property type="match status" value="1"/>
</dbReference>
<sequence length="1000" mass="112150">MPHHSSTTELPIVNTAADLTPVLTLLTALSDVFESPLISGIATIIVSLISVVQNIKRNHDECARLIEKVHEILYAIVDFHIQSETPGSLSPSMLHHLGKFANTLLKIHTFVEAQQERSKIKHFFHQSGNTALLKDCREGLQQAAAEFKIHSWACGSQNSSNSFSMLPAKPKIFHGRDSELKHVVEILLKESARIAILGGGGMGKTSLAKAALHHPNIMTRYQHIFFIPCDSATTSIELAALIGSHMGLKPVKDLTNPVVQYLSDNKSCLLILDNFETVWEPMESRNNVEGFLALITDIENFALVPLAPLPDEAARQTFIDIAEDSHNSEDITQLLSFTDNIPLALNLIAHLVDYEGCPNVLARWETERTSMLSSGYDRRTSLDVSITLSLSNPRMNSGAKDLLSLLSILPDGLSDNELIQSKLPIADIRACRSVLLGTALAYTDDRKRLRSLVPIREHMKHFYPAPSHIVHKLRKYFQVVLDLYQKSFGTQQGAGQINQIASNLGNLHQLLLLGLNPDTSDLSETINCIISVNTFFRITGRGWNMLMDHIPAVLPLTCDPRVEALFITEMFTSLQYRSIVHPEELIDQAIIHFSKIEDPVLESQFYNTVGYYYFLYQQNNMSTAMQFLDKALALSRACGDQKWQAIALINIANIEWNMGHYPKGRMCACEAQQLSQLCADSNTEARSLHVEGMCCIGMSDYKTGILLYQRARKHLELCGMSGHNLDHAIMSSMAEVHLLKSEYAEAYNIRSQIAQNTFADQDANQNAWALLNLAEIDIIVGATESEVQQNLDKVRTRLDGLEYSHRLHFYQEFLGVVNLREKGALIAKTTLQRGFNSSWKTDTDAALMCLEKLAEVRRWTAEDFNWASNWTVIYIIYAKKLHSKLALYRALQFMGDVFLSYGDQGTAQSLFTVGLEGLTSMDIHHHRAQCMLRLGDISQQRGNLMKAVEFWEEARPLFEKSSQQQDVLEIDTRLASVNQEILDVSAKTVAKLGNTKIEQI</sequence>
<protein>
    <recommendedName>
        <fullName evidence="1">Novel STAND NTPase 1 domain-containing protein</fullName>
    </recommendedName>
</protein>
<keyword evidence="3" id="KW-1185">Reference proteome</keyword>
<dbReference type="InterPro" id="IPR059179">
    <property type="entry name" value="MLKL-like_MCAfunc"/>
</dbReference>
<feature type="domain" description="Novel STAND NTPase 1" evidence="1">
    <location>
        <begin position="169"/>
        <end position="299"/>
    </location>
</feature>
<evidence type="ECO:0000259" key="1">
    <source>
        <dbReference type="Pfam" id="PF20703"/>
    </source>
</evidence>
<dbReference type="PANTHER" id="PTHR47691:SF3">
    <property type="entry name" value="HTH-TYPE TRANSCRIPTIONAL REGULATOR RV0890C-RELATED"/>
    <property type="match status" value="1"/>
</dbReference>
<dbReference type="SUPFAM" id="SSF48452">
    <property type="entry name" value="TPR-like"/>
    <property type="match status" value="2"/>
</dbReference>